<evidence type="ECO:0000313" key="2">
    <source>
        <dbReference type="Proteomes" id="UP000054166"/>
    </source>
</evidence>
<proteinExistence type="predicted"/>
<evidence type="ECO:0000313" key="1">
    <source>
        <dbReference type="EMBL" id="KIM75959.1"/>
    </source>
</evidence>
<protein>
    <submittedName>
        <fullName evidence="1">Uncharacterized protein</fullName>
    </submittedName>
</protein>
<reference evidence="2" key="2">
    <citation type="submission" date="2015-01" db="EMBL/GenBank/DDBJ databases">
        <title>Evolutionary Origins and Diversification of the Mycorrhizal Mutualists.</title>
        <authorList>
            <consortium name="DOE Joint Genome Institute"/>
            <consortium name="Mycorrhizal Genomics Consortium"/>
            <person name="Kohler A."/>
            <person name="Kuo A."/>
            <person name="Nagy L.G."/>
            <person name="Floudas D."/>
            <person name="Copeland A."/>
            <person name="Barry K.W."/>
            <person name="Cichocki N."/>
            <person name="Veneault-Fourrey C."/>
            <person name="LaButti K."/>
            <person name="Lindquist E.A."/>
            <person name="Lipzen A."/>
            <person name="Lundell T."/>
            <person name="Morin E."/>
            <person name="Murat C."/>
            <person name="Riley R."/>
            <person name="Ohm R."/>
            <person name="Sun H."/>
            <person name="Tunlid A."/>
            <person name="Henrissat B."/>
            <person name="Grigoriev I.V."/>
            <person name="Hibbett D.S."/>
            <person name="Martin F."/>
        </authorList>
    </citation>
    <scope>NUCLEOTIDE SEQUENCE [LARGE SCALE GENOMIC DNA]</scope>
    <source>
        <strain evidence="2">F 1598</strain>
    </source>
</reference>
<accession>A0A0C3F7Q8</accession>
<dbReference type="Proteomes" id="UP000054166">
    <property type="component" value="Unassembled WGS sequence"/>
</dbReference>
<name>A0A0C3F7Q8_PILCF</name>
<reference evidence="1 2" key="1">
    <citation type="submission" date="2014-04" db="EMBL/GenBank/DDBJ databases">
        <authorList>
            <consortium name="DOE Joint Genome Institute"/>
            <person name="Kuo A."/>
            <person name="Tarkka M."/>
            <person name="Buscot F."/>
            <person name="Kohler A."/>
            <person name="Nagy L.G."/>
            <person name="Floudas D."/>
            <person name="Copeland A."/>
            <person name="Barry K.W."/>
            <person name="Cichocki N."/>
            <person name="Veneault-Fourrey C."/>
            <person name="LaButti K."/>
            <person name="Lindquist E.A."/>
            <person name="Lipzen A."/>
            <person name="Lundell T."/>
            <person name="Morin E."/>
            <person name="Murat C."/>
            <person name="Sun H."/>
            <person name="Tunlid A."/>
            <person name="Henrissat B."/>
            <person name="Grigoriev I.V."/>
            <person name="Hibbett D.S."/>
            <person name="Martin F."/>
            <person name="Nordberg H.P."/>
            <person name="Cantor M.N."/>
            <person name="Hua S.X."/>
        </authorList>
    </citation>
    <scope>NUCLEOTIDE SEQUENCE [LARGE SCALE GENOMIC DNA]</scope>
    <source>
        <strain evidence="1 2">F 1598</strain>
    </source>
</reference>
<gene>
    <name evidence="1" type="ORF">PILCRDRAFT_659806</name>
</gene>
<dbReference type="HOGENOM" id="CLU_3143612_0_0_1"/>
<keyword evidence="2" id="KW-1185">Reference proteome</keyword>
<dbReference type="InParanoid" id="A0A0C3F7Q8"/>
<sequence length="49" mass="5735">MYLKNLLKKIYLRSRRKSADAGDYIFAKLHTQRGLTNCLNSLYMNLKIG</sequence>
<dbReference type="EMBL" id="KN833040">
    <property type="protein sequence ID" value="KIM75959.1"/>
    <property type="molecule type" value="Genomic_DNA"/>
</dbReference>
<dbReference type="AlphaFoldDB" id="A0A0C3F7Q8"/>
<organism evidence="1 2">
    <name type="scientific">Piloderma croceum (strain F 1598)</name>
    <dbReference type="NCBI Taxonomy" id="765440"/>
    <lineage>
        <taxon>Eukaryota</taxon>
        <taxon>Fungi</taxon>
        <taxon>Dikarya</taxon>
        <taxon>Basidiomycota</taxon>
        <taxon>Agaricomycotina</taxon>
        <taxon>Agaricomycetes</taxon>
        <taxon>Agaricomycetidae</taxon>
        <taxon>Atheliales</taxon>
        <taxon>Atheliaceae</taxon>
        <taxon>Piloderma</taxon>
    </lineage>
</organism>